<evidence type="ECO:0000256" key="11">
    <source>
        <dbReference type="ARBA" id="ARBA00052085"/>
    </source>
</evidence>
<dbReference type="EMBL" id="GEZM01089029">
    <property type="protein sequence ID" value="JAV57758.1"/>
    <property type="molecule type" value="Transcribed_RNA"/>
</dbReference>
<dbReference type="EMBL" id="GEZM01089030">
    <property type="protein sequence ID" value="JAV57757.1"/>
    <property type="molecule type" value="Transcribed_RNA"/>
</dbReference>
<protein>
    <recommendedName>
        <fullName evidence="13">Cytosolic beta-glucosidase</fullName>
        <ecNumber evidence="3">3.2.1.21</ecNumber>
        <ecNumber evidence="2">3.2.1.46</ecNumber>
    </recommendedName>
    <alternativeName>
        <fullName evidence="14">Cytosolic galactosylceramidase</fullName>
    </alternativeName>
    <alternativeName>
        <fullName evidence="16">Cytosolic glucosylceramidase</fullName>
    </alternativeName>
    <alternativeName>
        <fullName evidence="15">Cytosolic glycosylceramidase</fullName>
    </alternativeName>
</protein>
<dbReference type="GO" id="GO:0016052">
    <property type="term" value="P:carbohydrate catabolic process"/>
    <property type="evidence" value="ECO:0007669"/>
    <property type="project" value="UniProtKB-ARBA"/>
</dbReference>
<evidence type="ECO:0000256" key="9">
    <source>
        <dbReference type="ARBA" id="ARBA00051414"/>
    </source>
</evidence>
<evidence type="ECO:0000256" key="1">
    <source>
        <dbReference type="ARBA" id="ARBA00000448"/>
    </source>
</evidence>
<evidence type="ECO:0000256" key="12">
    <source>
        <dbReference type="ARBA" id="ARBA00060858"/>
    </source>
</evidence>
<evidence type="ECO:0000256" key="17">
    <source>
        <dbReference type="SAM" id="SignalP"/>
    </source>
</evidence>
<evidence type="ECO:0000256" key="5">
    <source>
        <dbReference type="ARBA" id="ARBA00023295"/>
    </source>
</evidence>
<dbReference type="AlphaFoldDB" id="A0A1Y1KBB7"/>
<evidence type="ECO:0000256" key="13">
    <source>
        <dbReference type="ARBA" id="ARBA00068094"/>
    </source>
</evidence>
<dbReference type="Gene3D" id="3.20.20.80">
    <property type="entry name" value="Glycosidases"/>
    <property type="match status" value="1"/>
</dbReference>
<name>A0A1Y1KBB7_PHOPY</name>
<comment type="catalytic activity">
    <reaction evidence="10">
        <text>beta-D-glucosyl-(1&lt;-&gt;1)-N-octadecanoylsphing-4-enine + H2O = N-octadecanoylsphing-4-enine + D-glucose</text>
        <dbReference type="Rhea" id="RHEA:59284"/>
        <dbReference type="ChEBI" id="CHEBI:4167"/>
        <dbReference type="ChEBI" id="CHEBI:15377"/>
        <dbReference type="ChEBI" id="CHEBI:72961"/>
        <dbReference type="ChEBI" id="CHEBI:84719"/>
    </reaction>
    <physiologicalReaction direction="left-to-right" evidence="10">
        <dbReference type="Rhea" id="RHEA:59285"/>
    </physiologicalReaction>
</comment>
<dbReference type="EC" id="3.2.1.21" evidence="3"/>
<comment type="similarity">
    <text evidence="12">Belongs to the glycosyl hydrolase 1 family. Klotho subfamily.</text>
</comment>
<evidence type="ECO:0000256" key="8">
    <source>
        <dbReference type="ARBA" id="ARBA00050809"/>
    </source>
</evidence>
<evidence type="ECO:0000256" key="10">
    <source>
        <dbReference type="ARBA" id="ARBA00051666"/>
    </source>
</evidence>
<accession>A0A1Y1KBB7</accession>
<comment type="catalytic activity">
    <reaction evidence="6">
        <text>a beta-D-galactosyl-(1&lt;-&gt;1')-N-acylsphing-4-enine + H2O = an N-acylsphing-4-enine + D-galactose</text>
        <dbReference type="Rhea" id="RHEA:14297"/>
        <dbReference type="ChEBI" id="CHEBI:4139"/>
        <dbReference type="ChEBI" id="CHEBI:15377"/>
        <dbReference type="ChEBI" id="CHEBI:18390"/>
        <dbReference type="ChEBI" id="CHEBI:52639"/>
        <dbReference type="EC" id="3.2.1.46"/>
    </reaction>
    <physiologicalReaction direction="left-to-right" evidence="6">
        <dbReference type="Rhea" id="RHEA:14298"/>
    </physiologicalReaction>
</comment>
<dbReference type="GO" id="GO:0008422">
    <property type="term" value="F:beta-glucosidase activity"/>
    <property type="evidence" value="ECO:0007669"/>
    <property type="project" value="UniProtKB-EC"/>
</dbReference>
<comment type="catalytic activity">
    <reaction evidence="7">
        <text>beta-D-galactosyl-(1&lt;-&gt;1)-sphing-4-enine + H2O = sphing-4-enine + D-galactose</text>
        <dbReference type="Rhea" id="RHEA:43908"/>
        <dbReference type="ChEBI" id="CHEBI:4139"/>
        <dbReference type="ChEBI" id="CHEBI:15377"/>
        <dbReference type="ChEBI" id="CHEBI:57756"/>
        <dbReference type="ChEBI" id="CHEBI:57934"/>
    </reaction>
    <physiologicalReaction direction="left-to-right" evidence="7">
        <dbReference type="Rhea" id="RHEA:43909"/>
    </physiologicalReaction>
</comment>
<sequence>MFWKITLLVVASIQITFCQNVSGIMLPTQLLMGAGTSAYQVEGAWNEDGRGLSIWDTFVHDYPEKIEDHSTGDVASDTYHKTKEDVALLKNIGFHFYRFSISWSRVLPKGFENEVNPLGIAYYNTLIDELLANGIEPVVTMYHFDLPQTLQDLGGWTNPNIIKWFTNFARILFENFGNRVKSWITINEPKQLCRFTYAKGLIAPGLVSEGLGEYLCIHYATLAHASVYHLYSRRFRRSQNGKVGLTIDGSWCEPVDKKERDAASRKIAFDIDMFANPIFGQLGGYPDFISKFIGYKSKLEGYTESRLPKLSPEQISYIKGTADFFGLNFYYTTLAKSGPSTLLNTKDMDVEDLPEPNPIKNVNESIKLAAIGFRKVLRYVKTKYGNPEIWILENGFPTTESSGLDDQSRISYFKNNIRSVVDAINKDKVNIRRYTVWSIMDNFEWNKGYTIRFGIFHINFTDPSRERVPKASATFFKTLLATRTLPTE</sequence>
<evidence type="ECO:0000256" key="14">
    <source>
        <dbReference type="ARBA" id="ARBA00079026"/>
    </source>
</evidence>
<dbReference type="PRINTS" id="PR00131">
    <property type="entry name" value="GLHYDRLASE1"/>
</dbReference>
<comment type="catalytic activity">
    <reaction evidence="1">
        <text>Hydrolysis of terminal, non-reducing beta-D-glucosyl residues with release of beta-D-glucose.</text>
        <dbReference type="EC" id="3.2.1.21"/>
    </reaction>
</comment>
<proteinExistence type="inferred from homology"/>
<feature type="signal peptide" evidence="17">
    <location>
        <begin position="1"/>
        <end position="18"/>
    </location>
</feature>
<comment type="catalytic activity">
    <reaction evidence="8">
        <text>beta-D-galactosyl-(1&lt;-&gt;1')-N-octadecanoylsphing-4-enine + H2O = N-octadecanoylsphing-4-enine + D-galactose</text>
        <dbReference type="Rhea" id="RHEA:59292"/>
        <dbReference type="ChEBI" id="CHEBI:4139"/>
        <dbReference type="ChEBI" id="CHEBI:15377"/>
        <dbReference type="ChEBI" id="CHEBI:72961"/>
        <dbReference type="ChEBI" id="CHEBI:84720"/>
    </reaction>
    <physiologicalReaction direction="left-to-right" evidence="8">
        <dbReference type="Rhea" id="RHEA:59293"/>
    </physiologicalReaction>
</comment>
<evidence type="ECO:0000256" key="2">
    <source>
        <dbReference type="ARBA" id="ARBA00012657"/>
    </source>
</evidence>
<evidence type="ECO:0000313" key="18">
    <source>
        <dbReference type="EMBL" id="JAV57758.1"/>
    </source>
</evidence>
<evidence type="ECO:0000256" key="15">
    <source>
        <dbReference type="ARBA" id="ARBA00081896"/>
    </source>
</evidence>
<dbReference type="PANTHER" id="PTHR10353:SF36">
    <property type="entry name" value="LP05116P"/>
    <property type="match status" value="1"/>
</dbReference>
<evidence type="ECO:0000256" key="3">
    <source>
        <dbReference type="ARBA" id="ARBA00012744"/>
    </source>
</evidence>
<organism evidence="18">
    <name type="scientific">Photinus pyralis</name>
    <name type="common">Common eastern firefly</name>
    <name type="synonym">Lampyris pyralis</name>
    <dbReference type="NCBI Taxonomy" id="7054"/>
    <lineage>
        <taxon>Eukaryota</taxon>
        <taxon>Metazoa</taxon>
        <taxon>Ecdysozoa</taxon>
        <taxon>Arthropoda</taxon>
        <taxon>Hexapoda</taxon>
        <taxon>Insecta</taxon>
        <taxon>Pterygota</taxon>
        <taxon>Neoptera</taxon>
        <taxon>Endopterygota</taxon>
        <taxon>Coleoptera</taxon>
        <taxon>Polyphaga</taxon>
        <taxon>Elateriformia</taxon>
        <taxon>Elateroidea</taxon>
        <taxon>Lampyridae</taxon>
        <taxon>Lampyrinae</taxon>
        <taxon>Photinus</taxon>
    </lineage>
</organism>
<dbReference type="EC" id="3.2.1.46" evidence="2"/>
<evidence type="ECO:0000256" key="6">
    <source>
        <dbReference type="ARBA" id="ARBA00033698"/>
    </source>
</evidence>
<dbReference type="InterPro" id="IPR017853">
    <property type="entry name" value="GH"/>
</dbReference>
<reference evidence="18" key="1">
    <citation type="journal article" date="2016" name="Sci. Rep.">
        <title>Molecular characterization of firefly nuptial gifts: a multi-omics approach sheds light on postcopulatory sexual selection.</title>
        <authorList>
            <person name="Al-Wathiqui N."/>
            <person name="Fallon T.R."/>
            <person name="South A."/>
            <person name="Weng J.K."/>
            <person name="Lewis S.M."/>
        </authorList>
    </citation>
    <scope>NUCLEOTIDE SEQUENCE</scope>
</reference>
<evidence type="ECO:0000256" key="4">
    <source>
        <dbReference type="ARBA" id="ARBA00022801"/>
    </source>
</evidence>
<keyword evidence="4" id="KW-0378">Hydrolase</keyword>
<dbReference type="FunFam" id="3.20.20.80:FF:000011">
    <property type="entry name" value="Cytosolic beta-glucosidase"/>
    <property type="match status" value="1"/>
</dbReference>
<evidence type="ECO:0000256" key="7">
    <source>
        <dbReference type="ARBA" id="ARBA00048813"/>
    </source>
</evidence>
<comment type="catalytic activity">
    <reaction evidence="9">
        <text>a beta-D-xylosyl-(1&lt;-&gt;1')-N-acylsphing-4-enine + cholesterol = cholesteryl 3-beta-D-xyloside + an N-acylsphing-4-enine</text>
        <dbReference type="Rhea" id="RHEA:70239"/>
        <dbReference type="ChEBI" id="CHEBI:16113"/>
        <dbReference type="ChEBI" id="CHEBI:52639"/>
        <dbReference type="ChEBI" id="CHEBI:189067"/>
        <dbReference type="ChEBI" id="CHEBI:189068"/>
    </reaction>
    <physiologicalReaction direction="left-to-right" evidence="9">
        <dbReference type="Rhea" id="RHEA:70240"/>
    </physiologicalReaction>
    <physiologicalReaction direction="right-to-left" evidence="9">
        <dbReference type="Rhea" id="RHEA:70241"/>
    </physiologicalReaction>
</comment>
<dbReference type="GO" id="GO:0004336">
    <property type="term" value="F:galactosylceramidase activity"/>
    <property type="evidence" value="ECO:0007669"/>
    <property type="project" value="UniProtKB-EC"/>
</dbReference>
<dbReference type="Pfam" id="PF00232">
    <property type="entry name" value="Glyco_hydro_1"/>
    <property type="match status" value="1"/>
</dbReference>
<evidence type="ECO:0000256" key="16">
    <source>
        <dbReference type="ARBA" id="ARBA00083229"/>
    </source>
</evidence>
<keyword evidence="5" id="KW-0326">Glycosidase</keyword>
<comment type="catalytic activity">
    <reaction evidence="11">
        <text>beta-D-glucosyl-(1&lt;-&gt;1)-sphing-4-enine + H2O = sphing-4-enine + D-glucose</text>
        <dbReference type="Rhea" id="RHEA:59288"/>
        <dbReference type="ChEBI" id="CHEBI:4167"/>
        <dbReference type="ChEBI" id="CHEBI:15377"/>
        <dbReference type="ChEBI" id="CHEBI:57756"/>
        <dbReference type="ChEBI" id="CHEBI:83992"/>
    </reaction>
    <physiologicalReaction direction="left-to-right" evidence="11">
        <dbReference type="Rhea" id="RHEA:59289"/>
    </physiologicalReaction>
</comment>
<keyword evidence="17" id="KW-0732">Signal</keyword>
<dbReference type="InterPro" id="IPR001360">
    <property type="entry name" value="Glyco_hydro_1"/>
</dbReference>
<feature type="chain" id="PRO_5011907271" description="Cytosolic beta-glucosidase" evidence="17">
    <location>
        <begin position="19"/>
        <end position="488"/>
    </location>
</feature>
<dbReference type="SUPFAM" id="SSF51445">
    <property type="entry name" value="(Trans)glycosidases"/>
    <property type="match status" value="1"/>
</dbReference>
<dbReference type="PANTHER" id="PTHR10353">
    <property type="entry name" value="GLYCOSYL HYDROLASE"/>
    <property type="match status" value="1"/>
</dbReference>